<dbReference type="AlphaFoldDB" id="A0AA93BW32"/>
<gene>
    <name evidence="5" type="ORF">D4100_18960</name>
</gene>
<organism evidence="5 6">
    <name type="scientific">Serratia inhibens</name>
    <dbReference type="NCBI Taxonomy" id="2338073"/>
    <lineage>
        <taxon>Bacteria</taxon>
        <taxon>Pseudomonadati</taxon>
        <taxon>Pseudomonadota</taxon>
        <taxon>Gammaproteobacteria</taxon>
        <taxon>Enterobacterales</taxon>
        <taxon>Yersiniaceae</taxon>
        <taxon>Serratia</taxon>
    </lineage>
</organism>
<dbReference type="Proteomes" id="UP000284338">
    <property type="component" value="Unassembled WGS sequence"/>
</dbReference>
<dbReference type="PROSITE" id="PS50931">
    <property type="entry name" value="HTH_LYSR"/>
    <property type="match status" value="1"/>
</dbReference>
<dbReference type="InterPro" id="IPR036388">
    <property type="entry name" value="WH-like_DNA-bd_sf"/>
</dbReference>
<evidence type="ECO:0000313" key="6">
    <source>
        <dbReference type="Proteomes" id="UP000284338"/>
    </source>
</evidence>
<comment type="similarity">
    <text evidence="1">Belongs to the LysR transcriptional regulatory family.</text>
</comment>
<dbReference type="RefSeq" id="WP_119805011.1">
    <property type="nucleotide sequence ID" value="NZ_QYYG01000007.1"/>
</dbReference>
<keyword evidence="3" id="KW-0804">Transcription</keyword>
<evidence type="ECO:0000256" key="3">
    <source>
        <dbReference type="ARBA" id="ARBA00023163"/>
    </source>
</evidence>
<dbReference type="GO" id="GO:0000976">
    <property type="term" value="F:transcription cis-regulatory region binding"/>
    <property type="evidence" value="ECO:0007669"/>
    <property type="project" value="TreeGrafter"/>
</dbReference>
<evidence type="ECO:0000256" key="2">
    <source>
        <dbReference type="ARBA" id="ARBA00023015"/>
    </source>
</evidence>
<dbReference type="PANTHER" id="PTHR30126">
    <property type="entry name" value="HTH-TYPE TRANSCRIPTIONAL REGULATOR"/>
    <property type="match status" value="1"/>
</dbReference>
<keyword evidence="6" id="KW-1185">Reference proteome</keyword>
<evidence type="ECO:0000259" key="4">
    <source>
        <dbReference type="PROSITE" id="PS50931"/>
    </source>
</evidence>
<dbReference type="EMBL" id="QYYG01000007">
    <property type="protein sequence ID" value="RJF54057.1"/>
    <property type="molecule type" value="Genomic_DNA"/>
</dbReference>
<evidence type="ECO:0000313" key="5">
    <source>
        <dbReference type="EMBL" id="RJF54057.1"/>
    </source>
</evidence>
<reference evidence="5 6" key="1">
    <citation type="submission" date="2018-09" db="EMBL/GenBank/DDBJ databases">
        <title>Draft genome of a novel serratia sp. strain with antifungal activity.</title>
        <authorList>
            <person name="Dichmann S.I."/>
            <person name="Park B.P."/>
            <person name="Pathiraja D."/>
            <person name="Choi I.-G."/>
            <person name="Stougaard P."/>
            <person name="Hennessy R.C."/>
        </authorList>
    </citation>
    <scope>NUCLEOTIDE SEQUENCE [LARGE SCALE GENOMIC DNA]</scope>
    <source>
        <strain evidence="5 6">S40</strain>
    </source>
</reference>
<dbReference type="InterPro" id="IPR000847">
    <property type="entry name" value="LysR_HTH_N"/>
</dbReference>
<dbReference type="Gene3D" id="1.10.10.10">
    <property type="entry name" value="Winged helix-like DNA-binding domain superfamily/Winged helix DNA-binding domain"/>
    <property type="match status" value="1"/>
</dbReference>
<evidence type="ECO:0000256" key="1">
    <source>
        <dbReference type="ARBA" id="ARBA00009437"/>
    </source>
</evidence>
<dbReference type="SUPFAM" id="SSF46785">
    <property type="entry name" value="Winged helix' DNA-binding domain"/>
    <property type="match status" value="1"/>
</dbReference>
<accession>A0AA93BW32</accession>
<proteinExistence type="inferred from homology"/>
<dbReference type="GO" id="GO:0003700">
    <property type="term" value="F:DNA-binding transcription factor activity"/>
    <property type="evidence" value="ECO:0007669"/>
    <property type="project" value="InterPro"/>
</dbReference>
<feature type="domain" description="HTH lysR-type" evidence="4">
    <location>
        <begin position="2"/>
        <end position="59"/>
    </location>
</feature>
<dbReference type="InterPro" id="IPR036390">
    <property type="entry name" value="WH_DNA-bd_sf"/>
</dbReference>
<keyword evidence="2" id="KW-0805">Transcription regulation</keyword>
<dbReference type="PANTHER" id="PTHR30126:SF22">
    <property type="entry name" value="HTH-TYPE TRANSCRIPTIONAL REGULATOR YHAJ-RELATED"/>
    <property type="match status" value="1"/>
</dbReference>
<name>A0AA93BW32_9GAMM</name>
<comment type="caution">
    <text evidence="5">The sequence shown here is derived from an EMBL/GenBank/DDBJ whole genome shotgun (WGS) entry which is preliminary data.</text>
</comment>
<dbReference type="Pfam" id="PF00126">
    <property type="entry name" value="HTH_1"/>
    <property type="match status" value="1"/>
</dbReference>
<protein>
    <submittedName>
        <fullName evidence="5">LysR family transcriptional regulator</fullName>
    </submittedName>
</protein>
<sequence>MFTSKAMKVFITLYQERSLKAAANKLCLTVPPVSRMLKIAEDTIGEQLFTIERNRITPTEAGENLYNNLHPIYNALTTITKKTNDTLFRFSSPQMNTILVTDILQRCFEHAPVTYSTRQAEYIRDDDDVFIDFQSIAAPPNFSSEEYNLTLPLSFTSSLVKDWHESMLLTEQPLAENTSFKESMIKLREQGFTGTIRKIDNVALLNSAYRKGEGLCFKFPNSLESNEQILPFSYNLKIFVYINNAKLCDVKETVISSIRDALCQQC</sequence>